<organism evidence="1 2">
    <name type="scientific">Pleomassaria siparia CBS 279.74</name>
    <dbReference type="NCBI Taxonomy" id="1314801"/>
    <lineage>
        <taxon>Eukaryota</taxon>
        <taxon>Fungi</taxon>
        <taxon>Dikarya</taxon>
        <taxon>Ascomycota</taxon>
        <taxon>Pezizomycotina</taxon>
        <taxon>Dothideomycetes</taxon>
        <taxon>Pleosporomycetidae</taxon>
        <taxon>Pleosporales</taxon>
        <taxon>Pleomassariaceae</taxon>
        <taxon>Pleomassaria</taxon>
    </lineage>
</organism>
<sequence>MPGFIGASAASQATGPGISRYRVIDQTALPLGAWCGERGAGGSVEAVACTLTKVNVSVLRTVSVADSETPLWDVVREGSLCFSRPWITGQG</sequence>
<dbReference type="Proteomes" id="UP000799428">
    <property type="component" value="Unassembled WGS sequence"/>
</dbReference>
<protein>
    <submittedName>
        <fullName evidence="1">Uncharacterized protein</fullName>
    </submittedName>
</protein>
<reference evidence="1" key="1">
    <citation type="journal article" date="2020" name="Stud. Mycol.">
        <title>101 Dothideomycetes genomes: a test case for predicting lifestyles and emergence of pathogens.</title>
        <authorList>
            <person name="Haridas S."/>
            <person name="Albert R."/>
            <person name="Binder M."/>
            <person name="Bloem J."/>
            <person name="Labutti K."/>
            <person name="Salamov A."/>
            <person name="Andreopoulos B."/>
            <person name="Baker S."/>
            <person name="Barry K."/>
            <person name="Bills G."/>
            <person name="Bluhm B."/>
            <person name="Cannon C."/>
            <person name="Castanera R."/>
            <person name="Culley D."/>
            <person name="Daum C."/>
            <person name="Ezra D."/>
            <person name="Gonzalez J."/>
            <person name="Henrissat B."/>
            <person name="Kuo A."/>
            <person name="Liang C."/>
            <person name="Lipzen A."/>
            <person name="Lutzoni F."/>
            <person name="Magnuson J."/>
            <person name="Mondo S."/>
            <person name="Nolan M."/>
            <person name="Ohm R."/>
            <person name="Pangilinan J."/>
            <person name="Park H.-J."/>
            <person name="Ramirez L."/>
            <person name="Alfaro M."/>
            <person name="Sun H."/>
            <person name="Tritt A."/>
            <person name="Yoshinaga Y."/>
            <person name="Zwiers L.-H."/>
            <person name="Turgeon B."/>
            <person name="Goodwin S."/>
            <person name="Spatafora J."/>
            <person name="Crous P."/>
            <person name="Grigoriev I."/>
        </authorList>
    </citation>
    <scope>NUCLEOTIDE SEQUENCE</scope>
    <source>
        <strain evidence="1">CBS 279.74</strain>
    </source>
</reference>
<accession>A0A6G1K0D9</accession>
<evidence type="ECO:0000313" key="1">
    <source>
        <dbReference type="EMBL" id="KAF2705982.1"/>
    </source>
</evidence>
<keyword evidence="2" id="KW-1185">Reference proteome</keyword>
<name>A0A6G1K0D9_9PLEO</name>
<proteinExistence type="predicted"/>
<dbReference type="AlphaFoldDB" id="A0A6G1K0D9"/>
<dbReference type="EMBL" id="MU005777">
    <property type="protein sequence ID" value="KAF2705982.1"/>
    <property type="molecule type" value="Genomic_DNA"/>
</dbReference>
<evidence type="ECO:0000313" key="2">
    <source>
        <dbReference type="Proteomes" id="UP000799428"/>
    </source>
</evidence>
<gene>
    <name evidence="1" type="ORF">K504DRAFT_505702</name>
</gene>